<evidence type="ECO:0000313" key="3">
    <source>
        <dbReference type="EMBL" id="PEC22109.1"/>
    </source>
</evidence>
<organism evidence="3 4">
    <name type="scientific">Bacillus cereus</name>
    <dbReference type="NCBI Taxonomy" id="1396"/>
    <lineage>
        <taxon>Bacteria</taxon>
        <taxon>Bacillati</taxon>
        <taxon>Bacillota</taxon>
        <taxon>Bacilli</taxon>
        <taxon>Bacillales</taxon>
        <taxon>Bacillaceae</taxon>
        <taxon>Bacillus</taxon>
        <taxon>Bacillus cereus group</taxon>
    </lineage>
</organism>
<sequence>MVFRANVNVPLIFLIFLVTFIMSSIPLLSLFMYETLPIVIILPVIFLTTAGFILWYANSITYVFYEDCLLIKGGPFKSKISYEDITEVSSTEDKFTGYQITSSEKGIELFSKSAIGGSIKVLPMNKIEFITELRNRCPNVQIPKFD</sequence>
<protein>
    <recommendedName>
        <fullName evidence="2">Uncharacterized protein YyaB-like PH domain-containing protein</fullName>
    </recommendedName>
</protein>
<gene>
    <name evidence="3" type="ORF">COM96_09950</name>
</gene>
<feature type="transmembrane region" description="Helical" evidence="1">
    <location>
        <begin position="38"/>
        <end position="57"/>
    </location>
</feature>
<dbReference type="AlphaFoldDB" id="A0A2A7HY45"/>
<dbReference type="RefSeq" id="WP_097903656.1">
    <property type="nucleotide sequence ID" value="NZ_NVLK01000021.1"/>
</dbReference>
<dbReference type="Pfam" id="PF06713">
    <property type="entry name" value="bPH_4"/>
    <property type="match status" value="1"/>
</dbReference>
<comment type="caution">
    <text evidence="3">The sequence shown here is derived from an EMBL/GenBank/DDBJ whole genome shotgun (WGS) entry which is preliminary data.</text>
</comment>
<reference evidence="3 4" key="1">
    <citation type="submission" date="2017-09" db="EMBL/GenBank/DDBJ databases">
        <title>Large-scale bioinformatics analysis of Bacillus genomes uncovers conserved roles of natural products in bacterial physiology.</title>
        <authorList>
            <consortium name="Agbiome Team Llc"/>
            <person name="Bleich R.M."/>
            <person name="Grubbs K.J."/>
            <person name="Santa Maria K.C."/>
            <person name="Allen S.E."/>
            <person name="Farag S."/>
            <person name="Shank E.A."/>
            <person name="Bowers A."/>
        </authorList>
    </citation>
    <scope>NUCLEOTIDE SEQUENCE [LARGE SCALE GENOMIC DNA]</scope>
    <source>
        <strain evidence="3 4">AFS096845</strain>
    </source>
</reference>
<name>A0A2A7HY45_BACCE</name>
<evidence type="ECO:0000313" key="4">
    <source>
        <dbReference type="Proteomes" id="UP000220006"/>
    </source>
</evidence>
<dbReference type="EMBL" id="NVLK01000021">
    <property type="protein sequence ID" value="PEC22109.1"/>
    <property type="molecule type" value="Genomic_DNA"/>
</dbReference>
<proteinExistence type="predicted"/>
<dbReference type="Proteomes" id="UP000220006">
    <property type="component" value="Unassembled WGS sequence"/>
</dbReference>
<accession>A0A2A7HY45</accession>
<dbReference type="GO" id="GO:0030153">
    <property type="term" value="P:bacteriocin immunity"/>
    <property type="evidence" value="ECO:0007669"/>
    <property type="project" value="InterPro"/>
</dbReference>
<feature type="domain" description="Uncharacterized protein YyaB-like PH" evidence="2">
    <location>
        <begin position="60"/>
        <end position="137"/>
    </location>
</feature>
<dbReference type="InterPro" id="IPR009589">
    <property type="entry name" value="PH_YyaB-like"/>
</dbReference>
<evidence type="ECO:0000259" key="2">
    <source>
        <dbReference type="Pfam" id="PF06713"/>
    </source>
</evidence>
<keyword evidence="1" id="KW-0472">Membrane</keyword>
<keyword evidence="1" id="KW-1133">Transmembrane helix</keyword>
<keyword evidence="1" id="KW-0812">Transmembrane</keyword>
<feature type="transmembrane region" description="Helical" evidence="1">
    <location>
        <begin position="12"/>
        <end position="32"/>
    </location>
</feature>
<evidence type="ECO:0000256" key="1">
    <source>
        <dbReference type="SAM" id="Phobius"/>
    </source>
</evidence>